<evidence type="ECO:0000256" key="1">
    <source>
        <dbReference type="ARBA" id="ARBA00022490"/>
    </source>
</evidence>
<dbReference type="InterPro" id="IPR016193">
    <property type="entry name" value="Cytidine_deaminase-like"/>
</dbReference>
<dbReference type="SUPFAM" id="SSF53927">
    <property type="entry name" value="Cytidine deaminase-like"/>
    <property type="match status" value="1"/>
</dbReference>
<evidence type="ECO:0000256" key="3">
    <source>
        <dbReference type="SAM" id="MobiDB-lite"/>
    </source>
</evidence>
<dbReference type="InterPro" id="IPR003786">
    <property type="entry name" value="FdhD"/>
</dbReference>
<reference evidence="4 5" key="1">
    <citation type="submission" date="2020-11" db="EMBL/GenBank/DDBJ databases">
        <title>Corynebacterium sp. MC1420.</title>
        <authorList>
            <person name="Zhou J."/>
        </authorList>
    </citation>
    <scope>NUCLEOTIDE SEQUENCE [LARGE SCALE GENOMIC DNA]</scope>
    <source>
        <strain evidence="4 5">MC1420</strain>
    </source>
</reference>
<keyword evidence="5" id="KW-1185">Reference proteome</keyword>
<dbReference type="EMBL" id="CP064955">
    <property type="protein sequence ID" value="QPK83547.1"/>
    <property type="molecule type" value="Genomic_DNA"/>
</dbReference>
<accession>A0A7T0PG05</accession>
<keyword evidence="4" id="KW-0808">Transferase</keyword>
<protein>
    <submittedName>
        <fullName evidence="4">Formate dehydrogenase accessory sulfurtransferase FdhD</fullName>
    </submittedName>
</protein>
<keyword evidence="2" id="KW-0501">Molybdenum cofactor biosynthesis</keyword>
<evidence type="ECO:0000313" key="4">
    <source>
        <dbReference type="EMBL" id="QPK83547.1"/>
    </source>
</evidence>
<dbReference type="AlphaFoldDB" id="A0A7T0PG05"/>
<dbReference type="PANTHER" id="PTHR30592:SF1">
    <property type="entry name" value="SULFUR CARRIER PROTEIN FDHD"/>
    <property type="match status" value="1"/>
</dbReference>
<sequence>MTRSGETFTTDTRAGTTPTEEPLEIRSGGASLLTTTRTPGNDIELAHGWLYTEGLISSAADVGSARYCAGAVDTGGRNTYNLMDVHLTRSVSTPLPSAPLSNSCGISRDQAITEILHRVRFPIKSLALSTDEWFRFPPLVPAPSRREPTPAALLATARAETVASRSDLNIEHAVDKLVGALLLDGALPAAGHVLVTRERVTFGIARKAMMAGIPAIITTAGTTSLAVELARHAGMTLIAEATGSRFNVYAGNESR</sequence>
<feature type="region of interest" description="Disordered" evidence="3">
    <location>
        <begin position="1"/>
        <end position="23"/>
    </location>
</feature>
<dbReference type="GO" id="GO:0016783">
    <property type="term" value="F:sulfurtransferase activity"/>
    <property type="evidence" value="ECO:0007669"/>
    <property type="project" value="InterPro"/>
</dbReference>
<evidence type="ECO:0000256" key="2">
    <source>
        <dbReference type="ARBA" id="ARBA00023150"/>
    </source>
</evidence>
<keyword evidence="1" id="KW-0963">Cytoplasm</keyword>
<evidence type="ECO:0000313" key="5">
    <source>
        <dbReference type="Proteomes" id="UP000594586"/>
    </source>
</evidence>
<gene>
    <name evidence="4" type="ORF">G7Y29_01675</name>
</gene>
<organism evidence="4 5">
    <name type="scientific">Corynebacterium qintianiae</name>
    <dbReference type="NCBI Taxonomy" id="2709392"/>
    <lineage>
        <taxon>Bacteria</taxon>
        <taxon>Bacillati</taxon>
        <taxon>Actinomycetota</taxon>
        <taxon>Actinomycetes</taxon>
        <taxon>Mycobacteriales</taxon>
        <taxon>Corynebacteriaceae</taxon>
        <taxon>Corynebacterium</taxon>
    </lineage>
</organism>
<dbReference type="Gene3D" id="3.10.20.10">
    <property type="match status" value="1"/>
</dbReference>
<dbReference type="GO" id="GO:0006777">
    <property type="term" value="P:Mo-molybdopterin cofactor biosynthetic process"/>
    <property type="evidence" value="ECO:0007669"/>
    <property type="project" value="UniProtKB-KW"/>
</dbReference>
<dbReference type="Pfam" id="PF02634">
    <property type="entry name" value="FdhD-NarQ"/>
    <property type="match status" value="1"/>
</dbReference>
<proteinExistence type="predicted"/>
<dbReference type="Gene3D" id="3.40.140.10">
    <property type="entry name" value="Cytidine Deaminase, domain 2"/>
    <property type="match status" value="1"/>
</dbReference>
<feature type="compositionally biased region" description="Polar residues" evidence="3">
    <location>
        <begin position="1"/>
        <end position="19"/>
    </location>
</feature>
<dbReference type="PANTHER" id="PTHR30592">
    <property type="entry name" value="FORMATE DEHYDROGENASE"/>
    <property type="match status" value="1"/>
</dbReference>
<dbReference type="RefSeq" id="WP_165003508.1">
    <property type="nucleotide sequence ID" value="NZ_CP064955.1"/>
</dbReference>
<dbReference type="KEGG" id="cqn:G7Y29_01675"/>
<dbReference type="Proteomes" id="UP000594586">
    <property type="component" value="Chromosome"/>
</dbReference>
<name>A0A7T0PG05_9CORY</name>